<proteinExistence type="inferred from homology"/>
<comment type="similarity">
    <text evidence="1">Belongs to the NDRG family.</text>
</comment>
<keyword evidence="4" id="KW-1185">Reference proteome</keyword>
<evidence type="ECO:0000256" key="2">
    <source>
        <dbReference type="SAM" id="MobiDB-lite"/>
    </source>
</evidence>
<dbReference type="AlphaFoldDB" id="A0A1S8X641"/>
<protein>
    <submittedName>
        <fullName evidence="3">Ndr family protein</fullName>
    </submittedName>
</protein>
<evidence type="ECO:0000313" key="3">
    <source>
        <dbReference type="EMBL" id="OON22172.1"/>
    </source>
</evidence>
<dbReference type="InterPro" id="IPR029058">
    <property type="entry name" value="AB_hydrolase_fold"/>
</dbReference>
<dbReference type="Pfam" id="PF03096">
    <property type="entry name" value="Ndr"/>
    <property type="match status" value="1"/>
</dbReference>
<accession>A0A1S8X641</accession>
<feature type="region of interest" description="Disordered" evidence="2">
    <location>
        <begin position="409"/>
        <end position="434"/>
    </location>
</feature>
<evidence type="ECO:0000256" key="1">
    <source>
        <dbReference type="ARBA" id="ARBA00005598"/>
    </source>
</evidence>
<organism evidence="3 4">
    <name type="scientific">Opisthorchis viverrini</name>
    <name type="common">Southeast Asian liver fluke</name>
    <dbReference type="NCBI Taxonomy" id="6198"/>
    <lineage>
        <taxon>Eukaryota</taxon>
        <taxon>Metazoa</taxon>
        <taxon>Spiralia</taxon>
        <taxon>Lophotrochozoa</taxon>
        <taxon>Platyhelminthes</taxon>
        <taxon>Trematoda</taxon>
        <taxon>Digenea</taxon>
        <taxon>Opisthorchiida</taxon>
        <taxon>Opisthorchiata</taxon>
        <taxon>Opisthorchiidae</taxon>
        <taxon>Opisthorchis</taxon>
    </lineage>
</organism>
<sequence length="434" mass="48744">GVKPKNAPVIVTIPDLGCNPAKQDWAVKLDFVMALVTEEVHKVDTNIMLILSMRNCPIGFAGVTLNYRDNRLGVTIGRLMLKTLGKRKKRVRGKLLKESNKPCSLVKELERIFLLALHLVIPHFCGVYPRDIDVIVIRTFQIVSWFILYDSRVLGALFIHGRCSQSGPLKLLRAKMRSWKSSHLEPATERYLLEHRFSTVSDSNLMEPLKSVFLQYKENLNTKVNAKNLNYLTYSYAHALLISDSRCPVLLITGTKSDHRSGVRHMYETMNKIHKTGGHSRTTVEMVEIEDSLSPLVDRSDKVAETALYFLQGLGIVTFVKSAPRKMSGDGAAGRLSWTGSPEKRTCEELKNLDLTTDHLTCSGDICRKQSDGSETSPKRLPPRYFSRQLSMAELDLPRGPGALITGRAIPPSCCPRNPSMDSHRRPSVEHSQH</sequence>
<dbReference type="Proteomes" id="UP000243686">
    <property type="component" value="Unassembled WGS sequence"/>
</dbReference>
<feature type="compositionally biased region" description="Basic and acidic residues" evidence="2">
    <location>
        <begin position="422"/>
        <end position="434"/>
    </location>
</feature>
<name>A0A1S8X641_OPIVI</name>
<reference evidence="3 4" key="1">
    <citation type="submission" date="2015-03" db="EMBL/GenBank/DDBJ databases">
        <title>Draft genome of the nematode, Opisthorchis viverrini.</title>
        <authorList>
            <person name="Mitreva M."/>
        </authorList>
    </citation>
    <scope>NUCLEOTIDE SEQUENCE [LARGE SCALE GENOMIC DNA]</scope>
    <source>
        <strain evidence="3">Khon Kaen</strain>
    </source>
</reference>
<dbReference type="PANTHER" id="PTHR11034">
    <property type="entry name" value="N-MYC DOWNSTREAM REGULATED"/>
    <property type="match status" value="1"/>
</dbReference>
<dbReference type="EMBL" id="KV891867">
    <property type="protein sequence ID" value="OON22172.1"/>
    <property type="molecule type" value="Genomic_DNA"/>
</dbReference>
<gene>
    <name evidence="3" type="ORF">X801_01925</name>
</gene>
<evidence type="ECO:0000313" key="4">
    <source>
        <dbReference type="Proteomes" id="UP000243686"/>
    </source>
</evidence>
<dbReference type="Gene3D" id="3.40.50.1820">
    <property type="entry name" value="alpha/beta hydrolase"/>
    <property type="match status" value="1"/>
</dbReference>
<dbReference type="InterPro" id="IPR004142">
    <property type="entry name" value="NDRG"/>
</dbReference>
<feature type="non-terminal residue" evidence="3">
    <location>
        <position position="1"/>
    </location>
</feature>